<dbReference type="EMBL" id="JBHSLD010000014">
    <property type="protein sequence ID" value="MFC5382141.1"/>
    <property type="molecule type" value="Genomic_DNA"/>
</dbReference>
<comment type="caution">
    <text evidence="1">The sequence shown here is derived from an EMBL/GenBank/DDBJ whole genome shotgun (WGS) entry which is preliminary data.</text>
</comment>
<protein>
    <submittedName>
        <fullName evidence="1">Uncharacterized protein</fullName>
    </submittedName>
</protein>
<accession>A0ABW0GTA9</accession>
<reference evidence="2" key="1">
    <citation type="journal article" date="2019" name="Int. J. Syst. Evol. Microbiol.">
        <title>The Global Catalogue of Microorganisms (GCM) 10K type strain sequencing project: providing services to taxonomists for standard genome sequencing and annotation.</title>
        <authorList>
            <consortium name="The Broad Institute Genomics Platform"/>
            <consortium name="The Broad Institute Genome Sequencing Center for Infectious Disease"/>
            <person name="Wu L."/>
            <person name="Ma J."/>
        </authorList>
    </citation>
    <scope>NUCLEOTIDE SEQUENCE [LARGE SCALE GENOMIC DNA]</scope>
    <source>
        <strain evidence="2">CCUG 43114</strain>
    </source>
</reference>
<organism evidence="1 2">
    <name type="scientific">Aquipuribacter nitratireducens</name>
    <dbReference type="NCBI Taxonomy" id="650104"/>
    <lineage>
        <taxon>Bacteria</taxon>
        <taxon>Bacillati</taxon>
        <taxon>Actinomycetota</taxon>
        <taxon>Actinomycetes</taxon>
        <taxon>Micrococcales</taxon>
        <taxon>Intrasporangiaceae</taxon>
        <taxon>Aquipuribacter</taxon>
    </lineage>
</organism>
<name>A0ABW0GTA9_9MICO</name>
<dbReference type="Proteomes" id="UP001596122">
    <property type="component" value="Unassembled WGS sequence"/>
</dbReference>
<gene>
    <name evidence="1" type="ORF">ACFPJ6_15335</name>
</gene>
<sequence>MRALEEVAEGTDADGVEHPSHVRQAATTQAAQDAAERALQDLAAAGYLDRRINPGLNDDVWVISAVGHAALRERQSLRNDLRRRNTACRRAVLGWLYDAKHDDRPSSEGDWKHFGEAEGNVWVGRPFSEKALAAASRSLFEDGLIKGISSAGHERIERPEITSQGEAWLDRQDAPAGAAPGGGAIYNIGGNAVVNSVDRSPGSTNTQHGSISEDSRRVLLQHLDGLDQVLDVAPLTDEHAQQEAVDAARALRAEADAPAPDRGQLSALVARLRDATTSGVGTAAGSAAVSAVVAAVQTAVGAL</sequence>
<evidence type="ECO:0000313" key="1">
    <source>
        <dbReference type="EMBL" id="MFC5382141.1"/>
    </source>
</evidence>
<evidence type="ECO:0000313" key="2">
    <source>
        <dbReference type="Proteomes" id="UP001596122"/>
    </source>
</evidence>
<dbReference type="RefSeq" id="WP_340269727.1">
    <property type="nucleotide sequence ID" value="NZ_JBBEOG010000005.1"/>
</dbReference>
<proteinExistence type="predicted"/>
<keyword evidence="2" id="KW-1185">Reference proteome</keyword>